<keyword evidence="1" id="KW-1133">Transmembrane helix</keyword>
<dbReference type="AlphaFoldDB" id="W9SDQ9"/>
<evidence type="ECO:0000313" key="3">
    <source>
        <dbReference type="Proteomes" id="UP000030645"/>
    </source>
</evidence>
<accession>W9SDQ9</accession>
<keyword evidence="1" id="KW-0472">Membrane</keyword>
<evidence type="ECO:0000256" key="1">
    <source>
        <dbReference type="SAM" id="Phobius"/>
    </source>
</evidence>
<reference evidence="3" key="1">
    <citation type="submission" date="2013-01" db="EMBL/GenBank/DDBJ databases">
        <title>Draft Genome Sequence of a Mulberry Tree, Morus notabilis C.K. Schneid.</title>
        <authorList>
            <person name="He N."/>
            <person name="Zhao S."/>
        </authorList>
    </citation>
    <scope>NUCLEOTIDE SEQUENCE</scope>
</reference>
<sequence length="83" mass="9163">MNKISIVLERAVETGIDLSRREERIEASLAWREKITSSAQRFAAFLDRLDGSAAIFSATAAVISTKIAATILLIISIQWSKQL</sequence>
<feature type="transmembrane region" description="Helical" evidence="1">
    <location>
        <begin position="54"/>
        <end position="77"/>
    </location>
</feature>
<gene>
    <name evidence="2" type="ORF">L484_001459</name>
</gene>
<keyword evidence="3" id="KW-1185">Reference proteome</keyword>
<keyword evidence="1" id="KW-0812">Transmembrane</keyword>
<name>W9SDQ9_9ROSA</name>
<proteinExistence type="predicted"/>
<protein>
    <submittedName>
        <fullName evidence="2">Uncharacterized protein</fullName>
    </submittedName>
</protein>
<evidence type="ECO:0000313" key="2">
    <source>
        <dbReference type="EMBL" id="EXC36050.1"/>
    </source>
</evidence>
<dbReference type="Proteomes" id="UP000030645">
    <property type="component" value="Unassembled WGS sequence"/>
</dbReference>
<dbReference type="EMBL" id="KE619604">
    <property type="protein sequence ID" value="EXC36050.1"/>
    <property type="molecule type" value="Genomic_DNA"/>
</dbReference>
<organism evidence="2 3">
    <name type="scientific">Morus notabilis</name>
    <dbReference type="NCBI Taxonomy" id="981085"/>
    <lineage>
        <taxon>Eukaryota</taxon>
        <taxon>Viridiplantae</taxon>
        <taxon>Streptophyta</taxon>
        <taxon>Embryophyta</taxon>
        <taxon>Tracheophyta</taxon>
        <taxon>Spermatophyta</taxon>
        <taxon>Magnoliopsida</taxon>
        <taxon>eudicotyledons</taxon>
        <taxon>Gunneridae</taxon>
        <taxon>Pentapetalae</taxon>
        <taxon>rosids</taxon>
        <taxon>fabids</taxon>
        <taxon>Rosales</taxon>
        <taxon>Moraceae</taxon>
        <taxon>Moreae</taxon>
        <taxon>Morus</taxon>
    </lineage>
</organism>